<dbReference type="PROSITE" id="PS00307">
    <property type="entry name" value="LECTIN_LEGUME_BETA"/>
    <property type="match status" value="1"/>
</dbReference>
<dbReference type="SUPFAM" id="SSF49899">
    <property type="entry name" value="Concanavalin A-like lectins/glucanases"/>
    <property type="match status" value="1"/>
</dbReference>
<accession>A0A445MKM8</accession>
<comment type="similarity">
    <text evidence="1">Belongs to the leguminous lectin family.</text>
</comment>
<dbReference type="PANTHER" id="PTHR32401">
    <property type="entry name" value="CONCANAVALIN A-LIKE LECTIN FAMILY PROTEIN"/>
    <property type="match status" value="1"/>
</dbReference>
<evidence type="ECO:0000313" key="4">
    <source>
        <dbReference type="EMBL" id="RZR74763.1"/>
    </source>
</evidence>
<keyword evidence="2" id="KW-0430">Lectin</keyword>
<dbReference type="CDD" id="cd06899">
    <property type="entry name" value="lectin_legume_LecRK_Arcelin_ConA"/>
    <property type="match status" value="1"/>
</dbReference>
<feature type="domain" description="Legume lectin" evidence="3">
    <location>
        <begin position="72"/>
        <end position="229"/>
    </location>
</feature>
<evidence type="ECO:0000256" key="2">
    <source>
        <dbReference type="ARBA" id="ARBA00022734"/>
    </source>
</evidence>
<gene>
    <name evidence="4" type="ORF">BHM03_00042738</name>
</gene>
<reference evidence="4" key="1">
    <citation type="journal article" date="2018" name="Data Brief">
        <title>Genome sequence data from 17 accessions of Ensete ventricosum, a staple food crop for millions in Ethiopia.</title>
        <authorList>
            <person name="Yemataw Z."/>
            <person name="Muzemil S."/>
            <person name="Ambachew D."/>
            <person name="Tripathi L."/>
            <person name="Tesfaye K."/>
            <person name="Chala A."/>
            <person name="Farbos A."/>
            <person name="O'Neill P."/>
            <person name="Moore K."/>
            <person name="Grant M."/>
            <person name="Studholme D.J."/>
        </authorList>
    </citation>
    <scope>NUCLEOTIDE SEQUENCE [LARGE SCALE GENOMIC DNA]</scope>
    <source>
        <tissue evidence="4">Leaf</tissue>
    </source>
</reference>
<dbReference type="InterPro" id="IPR001220">
    <property type="entry name" value="Legume_lectin_dom"/>
</dbReference>
<dbReference type="Proteomes" id="UP000290560">
    <property type="component" value="Unassembled WGS sequence"/>
</dbReference>
<proteinExistence type="inferred from homology"/>
<protein>
    <recommendedName>
        <fullName evidence="3">Legume lectin domain-containing protein</fullName>
    </recommendedName>
</protein>
<dbReference type="InterPro" id="IPR050258">
    <property type="entry name" value="Leguminous_Lectin"/>
</dbReference>
<dbReference type="InterPro" id="IPR013320">
    <property type="entry name" value="ConA-like_dom_sf"/>
</dbReference>
<dbReference type="PANTHER" id="PTHR32401:SF50">
    <property type="entry name" value="OS07G0133000 PROTEIN"/>
    <property type="match status" value="1"/>
</dbReference>
<evidence type="ECO:0000259" key="3">
    <source>
        <dbReference type="Pfam" id="PF00139"/>
    </source>
</evidence>
<name>A0A445MKM8_ENSVE</name>
<dbReference type="AlphaFoldDB" id="A0A445MKM8"/>
<dbReference type="InterPro" id="IPR019825">
    <property type="entry name" value="Lectin_legB_Mn/Ca_BS"/>
</dbReference>
<organism evidence="4">
    <name type="scientific">Ensete ventricosum</name>
    <name type="common">Abyssinian banana</name>
    <name type="synonym">Musa ensete</name>
    <dbReference type="NCBI Taxonomy" id="4639"/>
    <lineage>
        <taxon>Eukaryota</taxon>
        <taxon>Viridiplantae</taxon>
        <taxon>Streptophyta</taxon>
        <taxon>Embryophyta</taxon>
        <taxon>Tracheophyta</taxon>
        <taxon>Spermatophyta</taxon>
        <taxon>Magnoliopsida</taxon>
        <taxon>Liliopsida</taxon>
        <taxon>Zingiberales</taxon>
        <taxon>Musaceae</taxon>
        <taxon>Ensete</taxon>
    </lineage>
</organism>
<dbReference type="Pfam" id="PF00139">
    <property type="entry name" value="Lectin_legB"/>
    <property type="match status" value="1"/>
</dbReference>
<dbReference type="Gene3D" id="2.60.120.200">
    <property type="match status" value="1"/>
</dbReference>
<sequence length="231" mass="25057">MGVQLKSSSLSPTVDHILDSRSHNSCLTLDAVQKFASRVKYLNLLLLSLMPERLCRGHLRRPLEADQLHTGNDGTAFYPSPINFKNATDGRPISFSTTFVFAIVPVYPNMSGHGIAFALAPSKELPGSMPSQYLGLFSKSDNGQASNHVVAVELDTVKSVDFADINANHVGIDVNDLKSVNASPVAYFDSREGVLKSLQLISGEPMQVWVDYDGGEMKLGVMVAPLNKPKP</sequence>
<dbReference type="GO" id="GO:0030246">
    <property type="term" value="F:carbohydrate binding"/>
    <property type="evidence" value="ECO:0007669"/>
    <property type="project" value="UniProtKB-KW"/>
</dbReference>
<dbReference type="EMBL" id="KV876377">
    <property type="protein sequence ID" value="RZR74763.1"/>
    <property type="molecule type" value="Genomic_DNA"/>
</dbReference>
<evidence type="ECO:0000256" key="1">
    <source>
        <dbReference type="ARBA" id="ARBA00007606"/>
    </source>
</evidence>